<dbReference type="Gene3D" id="2.170.150.20">
    <property type="entry name" value="Peptide methionine sulfoxide reductase"/>
    <property type="match status" value="1"/>
</dbReference>
<dbReference type="EC" id="1.8.4.12" evidence="3"/>
<dbReference type="InterPro" id="IPR028427">
    <property type="entry name" value="Met_Sox_Rdtase_MsrB"/>
</dbReference>
<accession>E8WYC1</accession>
<dbReference type="Proteomes" id="UP000000343">
    <property type="component" value="Chromosome"/>
</dbReference>
<dbReference type="GO" id="GO:0005737">
    <property type="term" value="C:cytoplasm"/>
    <property type="evidence" value="ECO:0007669"/>
    <property type="project" value="TreeGrafter"/>
</dbReference>
<sequence length="205" mass="22129">MYPNGSGERPISEGMAMSEIRDRRAFLATAALAVGGAVAWSMRSKPALAASDAELPPMVTVVEFGADGKRIGPRSVARVVKTEGEWKQQLSSISYDVARTEGTERPYSGESWDEHGKGIFQCVCCGTAAFSSETKFESGTGWPSFWAPIAKENVVEKRDSTLGMVRTAISCRRCAGHLGHVFDDGPQPTGLRYCMNSAALKFVKV</sequence>
<evidence type="ECO:0000256" key="5">
    <source>
        <dbReference type="ARBA" id="ARBA00022833"/>
    </source>
</evidence>
<gene>
    <name evidence="9" type="ordered locus">AciX9_2804</name>
</gene>
<evidence type="ECO:0000256" key="2">
    <source>
        <dbReference type="ARBA" id="ARBA00007174"/>
    </source>
</evidence>
<comment type="similarity">
    <text evidence="2">Belongs to the MsrB Met sulfoxide reductase family.</text>
</comment>
<dbReference type="SUPFAM" id="SSF51316">
    <property type="entry name" value="Mss4-like"/>
    <property type="match status" value="1"/>
</dbReference>
<evidence type="ECO:0000256" key="3">
    <source>
        <dbReference type="ARBA" id="ARBA00012499"/>
    </source>
</evidence>
<dbReference type="STRING" id="1198114.AciX9_2804"/>
<dbReference type="GO" id="GO:0033743">
    <property type="term" value="F:peptide-methionine (R)-S-oxide reductase activity"/>
    <property type="evidence" value="ECO:0007669"/>
    <property type="project" value="UniProtKB-EC"/>
</dbReference>
<dbReference type="NCBIfam" id="TIGR00357">
    <property type="entry name" value="peptide-methionine (R)-S-oxide reductase MsrB"/>
    <property type="match status" value="1"/>
</dbReference>
<dbReference type="InterPro" id="IPR006311">
    <property type="entry name" value="TAT_signal"/>
</dbReference>
<dbReference type="GO" id="GO:0006979">
    <property type="term" value="P:response to oxidative stress"/>
    <property type="evidence" value="ECO:0007669"/>
    <property type="project" value="InterPro"/>
</dbReference>
<dbReference type="InterPro" id="IPR002579">
    <property type="entry name" value="Met_Sox_Rdtase_MsrB_dom"/>
</dbReference>
<evidence type="ECO:0000256" key="1">
    <source>
        <dbReference type="ARBA" id="ARBA00001947"/>
    </source>
</evidence>
<dbReference type="PANTHER" id="PTHR10173">
    <property type="entry name" value="METHIONINE SULFOXIDE REDUCTASE"/>
    <property type="match status" value="1"/>
</dbReference>
<keyword evidence="4" id="KW-0479">Metal-binding</keyword>
<dbReference type="PaxDb" id="1198114-AciX9_2804"/>
<dbReference type="GO" id="GO:0030091">
    <property type="term" value="P:protein repair"/>
    <property type="evidence" value="ECO:0007669"/>
    <property type="project" value="InterPro"/>
</dbReference>
<dbReference type="PROSITE" id="PS51318">
    <property type="entry name" value="TAT"/>
    <property type="match status" value="1"/>
</dbReference>
<dbReference type="GO" id="GO:0046872">
    <property type="term" value="F:metal ion binding"/>
    <property type="evidence" value="ECO:0007669"/>
    <property type="project" value="UniProtKB-KW"/>
</dbReference>
<dbReference type="KEGG" id="acm:AciX9_2804"/>
<dbReference type="Pfam" id="PF01641">
    <property type="entry name" value="SelR"/>
    <property type="match status" value="1"/>
</dbReference>
<proteinExistence type="inferred from homology"/>
<evidence type="ECO:0000313" key="10">
    <source>
        <dbReference type="Proteomes" id="UP000000343"/>
    </source>
</evidence>
<dbReference type="HOGENOM" id="CLU_031040_8_2_0"/>
<name>E8WYC1_GRATM</name>
<dbReference type="PANTHER" id="PTHR10173:SF57">
    <property type="entry name" value="PEPTIDE-METHIONINE (R)-S-OXIDE REDUCTASE"/>
    <property type="match status" value="1"/>
</dbReference>
<dbReference type="AlphaFoldDB" id="E8WYC1"/>
<dbReference type="InterPro" id="IPR011057">
    <property type="entry name" value="Mss4-like_sf"/>
</dbReference>
<evidence type="ECO:0000313" key="9">
    <source>
        <dbReference type="EMBL" id="ADW69827.1"/>
    </source>
</evidence>
<evidence type="ECO:0000256" key="6">
    <source>
        <dbReference type="ARBA" id="ARBA00023002"/>
    </source>
</evidence>
<evidence type="ECO:0000256" key="4">
    <source>
        <dbReference type="ARBA" id="ARBA00022723"/>
    </source>
</evidence>
<dbReference type="EMBL" id="CP002480">
    <property type="protein sequence ID" value="ADW69827.1"/>
    <property type="molecule type" value="Genomic_DNA"/>
</dbReference>
<evidence type="ECO:0000256" key="7">
    <source>
        <dbReference type="ARBA" id="ARBA00048488"/>
    </source>
</evidence>
<keyword evidence="10" id="KW-1185">Reference proteome</keyword>
<evidence type="ECO:0000259" key="8">
    <source>
        <dbReference type="PROSITE" id="PS51790"/>
    </source>
</evidence>
<reference evidence="10" key="1">
    <citation type="submission" date="2011-01" db="EMBL/GenBank/DDBJ databases">
        <title>Complete sequence of chromosome of Acidobacterium sp. MP5ACTX9.</title>
        <authorList>
            <consortium name="US DOE Joint Genome Institute"/>
            <person name="Lucas S."/>
            <person name="Copeland A."/>
            <person name="Lapidus A."/>
            <person name="Cheng J.-F."/>
            <person name="Goodwin L."/>
            <person name="Pitluck S."/>
            <person name="Teshima H."/>
            <person name="Detter J.C."/>
            <person name="Han C."/>
            <person name="Tapia R."/>
            <person name="Land M."/>
            <person name="Hauser L."/>
            <person name="Kyrpides N."/>
            <person name="Ivanova N."/>
            <person name="Ovchinnikova G."/>
            <person name="Pagani I."/>
            <person name="Rawat S.R."/>
            <person name="Mannisto M."/>
            <person name="Haggblom M.M."/>
            <person name="Woyke T."/>
        </authorList>
    </citation>
    <scope>NUCLEOTIDE SEQUENCE [LARGE SCALE GENOMIC DNA]</scope>
    <source>
        <strain evidence="10">MP5ACTX9</strain>
    </source>
</reference>
<protein>
    <recommendedName>
        <fullName evidence="3">peptide-methionine (R)-S-oxide reductase</fullName>
        <ecNumber evidence="3">1.8.4.12</ecNumber>
    </recommendedName>
</protein>
<dbReference type="PROSITE" id="PS51790">
    <property type="entry name" value="MSRB"/>
    <property type="match status" value="1"/>
</dbReference>
<keyword evidence="5" id="KW-0862">Zinc</keyword>
<comment type="cofactor">
    <cofactor evidence="1">
        <name>Zn(2+)</name>
        <dbReference type="ChEBI" id="CHEBI:29105"/>
    </cofactor>
</comment>
<dbReference type="eggNOG" id="COG0229">
    <property type="taxonomic scope" value="Bacteria"/>
</dbReference>
<dbReference type="FunFam" id="2.170.150.20:FF:000001">
    <property type="entry name" value="Peptide methionine sulfoxide reductase MsrB"/>
    <property type="match status" value="1"/>
</dbReference>
<comment type="catalytic activity">
    <reaction evidence="7">
        <text>L-methionyl-[protein] + [thioredoxin]-disulfide + H2O = L-methionyl-(R)-S-oxide-[protein] + [thioredoxin]-dithiol</text>
        <dbReference type="Rhea" id="RHEA:24164"/>
        <dbReference type="Rhea" id="RHEA-COMP:10698"/>
        <dbReference type="Rhea" id="RHEA-COMP:10700"/>
        <dbReference type="Rhea" id="RHEA-COMP:12313"/>
        <dbReference type="Rhea" id="RHEA-COMP:12314"/>
        <dbReference type="ChEBI" id="CHEBI:15377"/>
        <dbReference type="ChEBI" id="CHEBI:16044"/>
        <dbReference type="ChEBI" id="CHEBI:29950"/>
        <dbReference type="ChEBI" id="CHEBI:45764"/>
        <dbReference type="ChEBI" id="CHEBI:50058"/>
        <dbReference type="EC" id="1.8.4.12"/>
    </reaction>
</comment>
<organism evidence="10">
    <name type="scientific">Granulicella tundricola (strain ATCC BAA-1859 / DSM 23138 / MP5ACTX9)</name>
    <dbReference type="NCBI Taxonomy" id="1198114"/>
    <lineage>
        <taxon>Bacteria</taxon>
        <taxon>Pseudomonadati</taxon>
        <taxon>Acidobacteriota</taxon>
        <taxon>Terriglobia</taxon>
        <taxon>Terriglobales</taxon>
        <taxon>Acidobacteriaceae</taxon>
        <taxon>Granulicella</taxon>
    </lineage>
</organism>
<keyword evidence="6 9" id="KW-0560">Oxidoreductase</keyword>
<feature type="domain" description="MsrB" evidence="8">
    <location>
        <begin position="83"/>
        <end position="205"/>
    </location>
</feature>